<reference evidence="2" key="1">
    <citation type="journal article" date="2019" name="Int. J. Syst. Evol. Microbiol.">
        <title>The Global Catalogue of Microorganisms (GCM) 10K type strain sequencing project: providing services to taxonomists for standard genome sequencing and annotation.</title>
        <authorList>
            <consortium name="The Broad Institute Genomics Platform"/>
            <consortium name="The Broad Institute Genome Sequencing Center for Infectious Disease"/>
            <person name="Wu L."/>
            <person name="Ma J."/>
        </authorList>
    </citation>
    <scope>NUCLEOTIDE SEQUENCE [LARGE SCALE GENOMIC DNA]</scope>
    <source>
        <strain evidence="2">JCM 31404</strain>
    </source>
</reference>
<keyword evidence="2" id="KW-1185">Reference proteome</keyword>
<gene>
    <name evidence="1" type="ORF">GCM10008959_23200</name>
</gene>
<accession>A0ABQ2RTI9</accession>
<sequence>MTLTLFEVGARQVQAGAFEAAGGTLRAAYAALGTPDRAACAALLPLLDDLTLVGQVDAALLPGTVTLLRAVRTHVQGQRAC</sequence>
<dbReference type="Proteomes" id="UP000634308">
    <property type="component" value="Unassembled WGS sequence"/>
</dbReference>
<comment type="caution">
    <text evidence="1">The sequence shown here is derived from an EMBL/GenBank/DDBJ whole genome shotgun (WGS) entry which is preliminary data.</text>
</comment>
<evidence type="ECO:0000313" key="2">
    <source>
        <dbReference type="Proteomes" id="UP000634308"/>
    </source>
</evidence>
<dbReference type="EMBL" id="BMQM01000015">
    <property type="protein sequence ID" value="GGR60773.1"/>
    <property type="molecule type" value="Genomic_DNA"/>
</dbReference>
<name>A0ABQ2RTI9_9DEIO</name>
<protein>
    <submittedName>
        <fullName evidence="1">Uncharacterized protein</fullName>
    </submittedName>
</protein>
<proteinExistence type="predicted"/>
<organism evidence="1 2">
    <name type="scientific">Deinococcus seoulensis</name>
    <dbReference type="NCBI Taxonomy" id="1837379"/>
    <lineage>
        <taxon>Bacteria</taxon>
        <taxon>Thermotogati</taxon>
        <taxon>Deinococcota</taxon>
        <taxon>Deinococci</taxon>
        <taxon>Deinococcales</taxon>
        <taxon>Deinococcaceae</taxon>
        <taxon>Deinococcus</taxon>
    </lineage>
</organism>
<dbReference type="RefSeq" id="WP_189065156.1">
    <property type="nucleotide sequence ID" value="NZ_BMQM01000015.1"/>
</dbReference>
<evidence type="ECO:0000313" key="1">
    <source>
        <dbReference type="EMBL" id="GGR60773.1"/>
    </source>
</evidence>